<evidence type="ECO:0000256" key="2">
    <source>
        <dbReference type="SAM" id="Phobius"/>
    </source>
</evidence>
<gene>
    <name evidence="3" type="ORF">VSQ78_06265</name>
</gene>
<evidence type="ECO:0000313" key="3">
    <source>
        <dbReference type="EMBL" id="MFB8767301.1"/>
    </source>
</evidence>
<accession>A0ABV5DRU5</accession>
<feature type="transmembrane region" description="Helical" evidence="2">
    <location>
        <begin position="172"/>
        <end position="191"/>
    </location>
</feature>
<sequence>MSGPAVRSTEHGGPMGETTETDTGGGTTEESDGGHVWSAGITAAGAALMFILLRLMAVTHYDWRTAFGLADAIDFGDAITIVVGTFLGAELFTLWLLAFFLPLSAAGHLRHFRQGRRSPGSLLVVLALTVVFAAAVLSFSAWPALVAALVWLAFLVAVDLREGPVRVFVHRLLARIGILAMGAVMLGAALVDEVWVPEERIEMGDEVLHAYVVQNGSQFLTVLTADTREKRILLSSKVTSRTEA</sequence>
<reference evidence="3 4" key="1">
    <citation type="submission" date="2024-01" db="EMBL/GenBank/DDBJ databases">
        <title>Genome mining of biosynthetic gene clusters to explore secondary metabolites of Streptomyces sp.</title>
        <authorList>
            <person name="Baig A."/>
            <person name="Ajitkumar Shintre N."/>
            <person name="Kumar H."/>
            <person name="Anbarasu A."/>
            <person name="Ramaiah S."/>
        </authorList>
    </citation>
    <scope>NUCLEOTIDE SEQUENCE [LARGE SCALE GENOMIC DNA]</scope>
    <source>
        <strain evidence="3 4">A01</strain>
    </source>
</reference>
<keyword evidence="2" id="KW-0812">Transmembrane</keyword>
<feature type="transmembrane region" description="Helical" evidence="2">
    <location>
        <begin position="36"/>
        <end position="55"/>
    </location>
</feature>
<dbReference type="EMBL" id="JAYMRS010000001">
    <property type="protein sequence ID" value="MFB8767301.1"/>
    <property type="molecule type" value="Genomic_DNA"/>
</dbReference>
<keyword evidence="2" id="KW-0472">Membrane</keyword>
<keyword evidence="4" id="KW-1185">Reference proteome</keyword>
<evidence type="ECO:0000256" key="1">
    <source>
        <dbReference type="SAM" id="MobiDB-lite"/>
    </source>
</evidence>
<feature type="transmembrane region" description="Helical" evidence="2">
    <location>
        <begin position="121"/>
        <end position="138"/>
    </location>
</feature>
<comment type="caution">
    <text evidence="3">The sequence shown here is derived from an EMBL/GenBank/DDBJ whole genome shotgun (WGS) entry which is preliminary data.</text>
</comment>
<evidence type="ECO:0000313" key="4">
    <source>
        <dbReference type="Proteomes" id="UP001585053"/>
    </source>
</evidence>
<dbReference type="Proteomes" id="UP001585053">
    <property type="component" value="Unassembled WGS sequence"/>
</dbReference>
<dbReference type="RefSeq" id="WP_238543802.1">
    <property type="nucleotide sequence ID" value="NZ_JAYMRS010000001.1"/>
</dbReference>
<proteinExistence type="predicted"/>
<name>A0ABV5DRU5_9ACTN</name>
<organism evidence="3 4">
    <name type="scientific">Nocardiopsis alba</name>
    <dbReference type="NCBI Taxonomy" id="53437"/>
    <lineage>
        <taxon>Bacteria</taxon>
        <taxon>Bacillati</taxon>
        <taxon>Actinomycetota</taxon>
        <taxon>Actinomycetes</taxon>
        <taxon>Streptosporangiales</taxon>
        <taxon>Nocardiopsidaceae</taxon>
        <taxon>Nocardiopsis</taxon>
    </lineage>
</organism>
<feature type="region of interest" description="Disordered" evidence="1">
    <location>
        <begin position="1"/>
        <end position="32"/>
    </location>
</feature>
<keyword evidence="2" id="KW-1133">Transmembrane helix</keyword>
<feature type="transmembrane region" description="Helical" evidence="2">
    <location>
        <begin position="144"/>
        <end position="160"/>
    </location>
</feature>
<protein>
    <submittedName>
        <fullName evidence="3">Uncharacterized protein</fullName>
    </submittedName>
</protein>